<evidence type="ECO:0000313" key="6">
    <source>
        <dbReference type="EMBL" id="MDV7293325.1"/>
    </source>
</evidence>
<dbReference type="GO" id="GO:0006310">
    <property type="term" value="P:DNA recombination"/>
    <property type="evidence" value="ECO:0007669"/>
    <property type="project" value="InterPro"/>
</dbReference>
<dbReference type="CDD" id="cd07906">
    <property type="entry name" value="Adenylation_DNA_ligase_LigD_LigC"/>
    <property type="match status" value="1"/>
</dbReference>
<reference evidence="6" key="1">
    <citation type="submission" date="2023-10" db="EMBL/GenBank/DDBJ databases">
        <title>Mycolicibacterium fortuitum clinical isolates causing pulmonary infections in humans.</title>
        <authorList>
            <person name="Mejia-Ponce P.M."/>
            <person name="Zenteno-Cuevas R."/>
            <person name="Licona-Cassani C."/>
        </authorList>
    </citation>
    <scope>NUCLEOTIDE SEQUENCE</scope>
    <source>
        <strain evidence="6">M8</strain>
    </source>
</reference>
<dbReference type="EMBL" id="JAWLVV010000026">
    <property type="protein sequence ID" value="MDV7293325.1"/>
    <property type="molecule type" value="Genomic_DNA"/>
</dbReference>
<dbReference type="InterPro" id="IPR012310">
    <property type="entry name" value="DNA_ligase_ATP-dep_cent"/>
</dbReference>
<dbReference type="SUPFAM" id="SSF50249">
    <property type="entry name" value="Nucleic acid-binding proteins"/>
    <property type="match status" value="1"/>
</dbReference>
<evidence type="ECO:0000256" key="2">
    <source>
        <dbReference type="ARBA" id="ARBA00012727"/>
    </source>
</evidence>
<dbReference type="PANTHER" id="PTHR45674">
    <property type="entry name" value="DNA LIGASE 1/3 FAMILY MEMBER"/>
    <property type="match status" value="1"/>
</dbReference>
<comment type="caution">
    <text evidence="6">The sequence shown here is derived from an EMBL/GenBank/DDBJ whole genome shotgun (WGS) entry which is preliminary data.</text>
</comment>
<comment type="similarity">
    <text evidence="1">Belongs to the ATP-dependent DNA ligase family.</text>
</comment>
<feature type="domain" description="ATP-dependent DNA ligase family profile" evidence="5">
    <location>
        <begin position="111"/>
        <end position="203"/>
    </location>
</feature>
<dbReference type="InterPro" id="IPR012340">
    <property type="entry name" value="NA-bd_OB-fold"/>
</dbReference>
<dbReference type="InterPro" id="IPR016059">
    <property type="entry name" value="DNA_ligase_ATP-dep_CS"/>
</dbReference>
<evidence type="ECO:0000256" key="3">
    <source>
        <dbReference type="ARBA" id="ARBA00022598"/>
    </source>
</evidence>
<dbReference type="InterPro" id="IPR012309">
    <property type="entry name" value="DNA_ligase_ATP-dep_C"/>
</dbReference>
<evidence type="ECO:0000313" key="7">
    <source>
        <dbReference type="Proteomes" id="UP001186041"/>
    </source>
</evidence>
<dbReference type="InterPro" id="IPR014146">
    <property type="entry name" value="LigD_ligase_dom"/>
</dbReference>
<organism evidence="6 7">
    <name type="scientific">Mycolicibacterium fortuitum</name>
    <name type="common">Mycobacterium fortuitum</name>
    <dbReference type="NCBI Taxonomy" id="1766"/>
    <lineage>
        <taxon>Bacteria</taxon>
        <taxon>Bacillati</taxon>
        <taxon>Actinomycetota</taxon>
        <taxon>Actinomycetes</taxon>
        <taxon>Mycobacteriales</taxon>
        <taxon>Mycobacteriaceae</taxon>
        <taxon>Mycolicibacterium</taxon>
    </lineage>
</organism>
<evidence type="ECO:0000256" key="1">
    <source>
        <dbReference type="ARBA" id="ARBA00007572"/>
    </source>
</evidence>
<gene>
    <name evidence="6" type="primary">ligD</name>
    <name evidence="6" type="ORF">R4485_24410</name>
</gene>
<sequence>MPRTANPSQRPAPAPMLAVLGSPPRDTGWAVEWKFDGQRATVVIDGSEVTVYSRSGADVTRTFPELSGVATALGHRRAVLDGEIIAPARDGLPSFSRLQQRWPQNRRPTPELLRQVPVQLVAFDVLDLDGHDMTTACYVERRATLDTLAPADGHRTVLAVPKAWTGISPADMLSIAASHRMEGIVAKRLDSPYRSGRSSLWVKCPVRSTAEVAIVGYWPASAPMASTSIGALLVAGRDEAGELVVVGKVSTGFSSNSRRHLYELLQPLERPDPVVDRGFYEASGLRWVTPMYVGEVAYREFTPGGGLRHASWKGLRGAASPDDVRLPA</sequence>
<dbReference type="Gene3D" id="3.30.470.30">
    <property type="entry name" value="DNA ligase/mRNA capping enzyme"/>
    <property type="match status" value="1"/>
</dbReference>
<dbReference type="PROSITE" id="PS50160">
    <property type="entry name" value="DNA_LIGASE_A3"/>
    <property type="match status" value="1"/>
</dbReference>
<proteinExistence type="inferred from homology"/>
<dbReference type="Gene3D" id="2.40.50.140">
    <property type="entry name" value="Nucleic acid-binding proteins"/>
    <property type="match status" value="1"/>
</dbReference>
<dbReference type="Gene3D" id="3.30.1490.70">
    <property type="match status" value="1"/>
</dbReference>
<dbReference type="InterPro" id="IPR050191">
    <property type="entry name" value="ATP-dep_DNA_ligase"/>
</dbReference>
<dbReference type="NCBIfam" id="TIGR02779">
    <property type="entry name" value="NHEJ_ligase_lig"/>
    <property type="match status" value="1"/>
</dbReference>
<accession>A0AAE5AFC1</accession>
<dbReference type="SUPFAM" id="SSF56091">
    <property type="entry name" value="DNA ligase/mRNA capping enzyme, catalytic domain"/>
    <property type="match status" value="1"/>
</dbReference>
<dbReference type="Pfam" id="PF01068">
    <property type="entry name" value="DNA_ligase_A_M"/>
    <property type="match status" value="1"/>
</dbReference>
<dbReference type="GO" id="GO:0006281">
    <property type="term" value="P:DNA repair"/>
    <property type="evidence" value="ECO:0007669"/>
    <property type="project" value="InterPro"/>
</dbReference>
<evidence type="ECO:0000259" key="5">
    <source>
        <dbReference type="PROSITE" id="PS50160"/>
    </source>
</evidence>
<comment type="catalytic activity">
    <reaction evidence="4">
        <text>ATP + (deoxyribonucleotide)n-3'-hydroxyl + 5'-phospho-(deoxyribonucleotide)m = (deoxyribonucleotide)n+m + AMP + diphosphate.</text>
        <dbReference type="EC" id="6.5.1.1"/>
    </reaction>
</comment>
<dbReference type="EC" id="6.5.1.1" evidence="2"/>
<dbReference type="PROSITE" id="PS00697">
    <property type="entry name" value="DNA_LIGASE_A1"/>
    <property type="match status" value="1"/>
</dbReference>
<dbReference type="Pfam" id="PF04679">
    <property type="entry name" value="DNA_ligase_A_C"/>
    <property type="match status" value="1"/>
</dbReference>
<dbReference type="RefSeq" id="WP_061262869.1">
    <property type="nucleotide sequence ID" value="NZ_JACKTK010000018.1"/>
</dbReference>
<dbReference type="Proteomes" id="UP001186041">
    <property type="component" value="Unassembled WGS sequence"/>
</dbReference>
<dbReference type="GO" id="GO:0003910">
    <property type="term" value="F:DNA ligase (ATP) activity"/>
    <property type="evidence" value="ECO:0007669"/>
    <property type="project" value="UniProtKB-EC"/>
</dbReference>
<keyword evidence="3 6" id="KW-0436">Ligase</keyword>
<dbReference type="CDD" id="cd07971">
    <property type="entry name" value="OBF_DNA_ligase_LigD"/>
    <property type="match status" value="1"/>
</dbReference>
<dbReference type="PANTHER" id="PTHR45674:SF4">
    <property type="entry name" value="DNA LIGASE 1"/>
    <property type="match status" value="1"/>
</dbReference>
<evidence type="ECO:0000256" key="4">
    <source>
        <dbReference type="ARBA" id="ARBA00034003"/>
    </source>
</evidence>
<name>A0AAE5AFC1_MYCFO</name>
<dbReference type="GO" id="GO:0005524">
    <property type="term" value="F:ATP binding"/>
    <property type="evidence" value="ECO:0007669"/>
    <property type="project" value="InterPro"/>
</dbReference>
<protein>
    <recommendedName>
        <fullName evidence="2">DNA ligase (ATP)</fullName>
        <ecNumber evidence="2">6.5.1.1</ecNumber>
    </recommendedName>
</protein>
<dbReference type="AlphaFoldDB" id="A0AAE5AFC1"/>